<dbReference type="Proteomes" id="UP000291189">
    <property type="component" value="Unassembled WGS sequence"/>
</dbReference>
<feature type="domain" description="Peptidoglycan binding-like" evidence="2">
    <location>
        <begin position="341"/>
        <end position="374"/>
    </location>
</feature>
<protein>
    <submittedName>
        <fullName evidence="4">DUF1906 domain-containing protein</fullName>
    </submittedName>
</protein>
<dbReference type="RefSeq" id="WP_129988322.1">
    <property type="nucleotide sequence ID" value="NZ_SDPU01000028.1"/>
</dbReference>
<dbReference type="Pfam" id="PF01471">
    <property type="entry name" value="PG_binding_1"/>
    <property type="match status" value="2"/>
</dbReference>
<dbReference type="EMBL" id="SDPU01000028">
    <property type="protein sequence ID" value="RYU10731.1"/>
    <property type="molecule type" value="Genomic_DNA"/>
</dbReference>
<dbReference type="InterPro" id="IPR002477">
    <property type="entry name" value="Peptidoglycan-bd-like"/>
</dbReference>
<dbReference type="Gene3D" id="3.20.20.80">
    <property type="entry name" value="Glycosidases"/>
    <property type="match status" value="1"/>
</dbReference>
<proteinExistence type="predicted"/>
<dbReference type="OrthoDB" id="5171321at2"/>
<dbReference type="SUPFAM" id="SSF47090">
    <property type="entry name" value="PGBD-like"/>
    <property type="match status" value="2"/>
</dbReference>
<feature type="domain" description="Rv2525c-like glycoside hydrolase-like" evidence="3">
    <location>
        <begin position="84"/>
        <end position="292"/>
    </location>
</feature>
<reference evidence="4 5" key="1">
    <citation type="submission" date="2019-01" db="EMBL/GenBank/DDBJ databases">
        <title>Nocardioides guangzhouensis sp. nov., an actinobacterium isolated from soil.</title>
        <authorList>
            <person name="Fu Y."/>
            <person name="Cai Y."/>
            <person name="Lin Z."/>
            <person name="Chen P."/>
        </authorList>
    </citation>
    <scope>NUCLEOTIDE SEQUENCE [LARGE SCALE GENOMIC DNA]</scope>
    <source>
        <strain evidence="4 5">NBRC 105384</strain>
    </source>
</reference>
<keyword evidence="5" id="KW-1185">Reference proteome</keyword>
<dbReference type="InterPro" id="IPR036365">
    <property type="entry name" value="PGBD-like_sf"/>
</dbReference>
<dbReference type="InterPro" id="IPR036366">
    <property type="entry name" value="PGBDSf"/>
</dbReference>
<dbReference type="SUPFAM" id="SSF51445">
    <property type="entry name" value="(Trans)glycosidases"/>
    <property type="match status" value="1"/>
</dbReference>
<accession>A0A4Q5J049</accession>
<comment type="caution">
    <text evidence="4">The sequence shown here is derived from an EMBL/GenBank/DDBJ whole genome shotgun (WGS) entry which is preliminary data.</text>
</comment>
<feature type="domain" description="Peptidoglycan binding-like" evidence="2">
    <location>
        <begin position="389"/>
        <end position="442"/>
    </location>
</feature>
<dbReference type="Pfam" id="PF08924">
    <property type="entry name" value="Rv2525c_GlyHyd-like"/>
    <property type="match status" value="1"/>
</dbReference>
<keyword evidence="1" id="KW-0732">Signal</keyword>
<feature type="chain" id="PRO_5020455954" evidence="1">
    <location>
        <begin position="26"/>
        <end position="453"/>
    </location>
</feature>
<evidence type="ECO:0000259" key="3">
    <source>
        <dbReference type="Pfam" id="PF08924"/>
    </source>
</evidence>
<evidence type="ECO:0000259" key="2">
    <source>
        <dbReference type="Pfam" id="PF01471"/>
    </source>
</evidence>
<organism evidence="4 5">
    <name type="scientific">Nocardioides iriomotensis</name>
    <dbReference type="NCBI Taxonomy" id="715784"/>
    <lineage>
        <taxon>Bacteria</taxon>
        <taxon>Bacillati</taxon>
        <taxon>Actinomycetota</taxon>
        <taxon>Actinomycetes</taxon>
        <taxon>Propionibacteriales</taxon>
        <taxon>Nocardioidaceae</taxon>
        <taxon>Nocardioides</taxon>
    </lineage>
</organism>
<dbReference type="InterPro" id="IPR017853">
    <property type="entry name" value="GH"/>
</dbReference>
<evidence type="ECO:0000313" key="4">
    <source>
        <dbReference type="EMBL" id="RYU10731.1"/>
    </source>
</evidence>
<dbReference type="AlphaFoldDB" id="A0A4Q5J049"/>
<dbReference type="InterPro" id="IPR015020">
    <property type="entry name" value="Rv2525c-like_Glyco_Hydro-like"/>
</dbReference>
<gene>
    <name evidence="4" type="ORF">ETU37_15880</name>
</gene>
<evidence type="ECO:0000313" key="5">
    <source>
        <dbReference type="Proteomes" id="UP000291189"/>
    </source>
</evidence>
<name>A0A4Q5J049_9ACTN</name>
<evidence type="ECO:0000256" key="1">
    <source>
        <dbReference type="SAM" id="SignalP"/>
    </source>
</evidence>
<sequence length="453" mass="50929">MHTWLRPLLPALVLLLAVTALPAQAVEWTPRSAPTAPAVHADRAIARKATASRARAPKRPQAAQGWSGYAFDACRAPSSRQMDRWRVSSPFLGVGIYIGGRLRACPQKHLTRHWVSRQTRRGWRMLPLWVGPQASCSRYGARISTRPRAAEHQGAQAARGARAAARRLGLPAGTVLWYDLEWFPTHRRHCTRTALRFLAAWTRTLHRHGYRSGVYSSVSAGIKALGRVRGARHYAHPDAVWFAWANRRRDSWLGRDWVRAPRWKTHRRVHQFSLNDRASYGGVRISIDRNYVDLGSSPALRRLPAACGRVADRRHYRDLRRGHRGELVHVARCLLHVKGAGAYDRRMKAAVRKVQRHAHLPRTGRIGTRTWVALLARGPRPVLKRGSEGPAVRRLQRSLTAALPGSVAVHGHFGPATSAAVQRYQRRTGLNVTAVAGPRTWRNLSHGRPGRRH</sequence>
<dbReference type="Gene3D" id="1.10.101.10">
    <property type="entry name" value="PGBD-like superfamily/PGBD"/>
    <property type="match status" value="2"/>
</dbReference>
<feature type="signal peptide" evidence="1">
    <location>
        <begin position="1"/>
        <end position="25"/>
    </location>
</feature>